<evidence type="ECO:0000313" key="2">
    <source>
        <dbReference type="EMBL" id="GAE16509.1"/>
    </source>
</evidence>
<feature type="transmembrane region" description="Helical" evidence="1">
    <location>
        <begin position="17"/>
        <end position="38"/>
    </location>
</feature>
<dbReference type="EMBL" id="BAIQ01000036">
    <property type="protein sequence ID" value="GAE16509.1"/>
    <property type="molecule type" value="Genomic_DNA"/>
</dbReference>
<proteinExistence type="predicted"/>
<evidence type="ECO:0000313" key="3">
    <source>
        <dbReference type="Proteomes" id="UP000018861"/>
    </source>
</evidence>
<dbReference type="Proteomes" id="UP000018861">
    <property type="component" value="Unassembled WGS sequence"/>
</dbReference>
<gene>
    <name evidence="2" type="ORF">JCM6292_2948</name>
</gene>
<reference evidence="2 3" key="1">
    <citation type="journal article" date="2014" name="Genome Announc.">
        <title>Draft Genome Sequences of Three Strains of Bacteroides pyogenes Isolated from a Cat and Swine.</title>
        <authorList>
            <person name="Sakamoto M."/>
            <person name="Oshima K."/>
            <person name="Suda W."/>
            <person name="Kitamura K."/>
            <person name="Iida T."/>
            <person name="Hattori M."/>
            <person name="Ohkuma M."/>
        </authorList>
    </citation>
    <scope>NUCLEOTIDE SEQUENCE [LARGE SCALE GENOMIC DNA]</scope>
    <source>
        <strain evidence="2 3">JCM 6292</strain>
    </source>
</reference>
<keyword evidence="1" id="KW-0472">Membrane</keyword>
<dbReference type="AlphaFoldDB" id="W4PBI3"/>
<keyword evidence="1" id="KW-1133">Transmembrane helix</keyword>
<organism evidence="2 3">
    <name type="scientific">Bacteroides pyogenes JCM 6292</name>
    <dbReference type="NCBI Taxonomy" id="1235809"/>
    <lineage>
        <taxon>Bacteria</taxon>
        <taxon>Pseudomonadati</taxon>
        <taxon>Bacteroidota</taxon>
        <taxon>Bacteroidia</taxon>
        <taxon>Bacteroidales</taxon>
        <taxon>Bacteroidaceae</taxon>
        <taxon>Bacteroides</taxon>
    </lineage>
</organism>
<evidence type="ECO:0000256" key="1">
    <source>
        <dbReference type="SAM" id="Phobius"/>
    </source>
</evidence>
<sequence length="150" mass="17212">MAAKLPFHLFRGSGRRVTFVVSFIFHISISLIFYYFTLTGPFVRSLSKCCSCGRRIFRLPKQDPGFQQVERKTIITSLQIHRRQHLTPDLHKGPPAFIKKESQSQHTANTCLTTFCISSFERLPALIKKEEAGLLPSAYEPGICEKTYRF</sequence>
<comment type="caution">
    <text evidence="2">The sequence shown here is derived from an EMBL/GenBank/DDBJ whole genome shotgun (WGS) entry which is preliminary data.</text>
</comment>
<protein>
    <submittedName>
        <fullName evidence="2">Uncharacterized protein</fullName>
    </submittedName>
</protein>
<keyword evidence="1" id="KW-0812">Transmembrane</keyword>
<name>W4PBI3_9BACE</name>
<accession>W4PBI3</accession>